<evidence type="ECO:0000259" key="4">
    <source>
        <dbReference type="Pfam" id="PF01717"/>
    </source>
</evidence>
<dbReference type="Gene3D" id="3.20.20.210">
    <property type="match status" value="1"/>
</dbReference>
<dbReference type="Pfam" id="PF01717">
    <property type="entry name" value="Meth_synt_2"/>
    <property type="match status" value="1"/>
</dbReference>
<evidence type="ECO:0000256" key="1">
    <source>
        <dbReference type="ARBA" id="ARBA00001947"/>
    </source>
</evidence>
<dbReference type="PATRIC" id="fig|507754.4.peg.257"/>
<evidence type="ECO:0000313" key="7">
    <source>
        <dbReference type="Proteomes" id="UP000050320"/>
    </source>
</evidence>
<evidence type="ECO:0000313" key="6">
    <source>
        <dbReference type="EMBL" id="KQB34128.1"/>
    </source>
</evidence>
<dbReference type="GO" id="GO:0003871">
    <property type="term" value="F:5-methyltetrahydropteroyltriglutamate-homocysteine S-methyltransferase activity"/>
    <property type="evidence" value="ECO:0007669"/>
    <property type="project" value="InterPro"/>
</dbReference>
<feature type="domain" description="Cobalamin-independent methionine synthase MetE C-terminal/archaeal" evidence="4">
    <location>
        <begin position="26"/>
        <end position="332"/>
    </location>
</feature>
<dbReference type="PANTHER" id="PTHR30519">
    <property type="entry name" value="5-METHYLTETRAHYDROPTEROYLTRIGLUTAMATE--HOMOCYSTEINE METHYLTRANSFERASE"/>
    <property type="match status" value="1"/>
</dbReference>
<proteinExistence type="predicted"/>
<dbReference type="InterPro" id="IPR002629">
    <property type="entry name" value="Met_Synth_C/arc"/>
</dbReference>
<dbReference type="InterPro" id="IPR038071">
    <property type="entry name" value="UROD/MetE-like_sf"/>
</dbReference>
<dbReference type="AlphaFoldDB" id="A0A0P9D2M1"/>
<dbReference type="Proteomes" id="UP000050320">
    <property type="component" value="Unassembled WGS sequence"/>
</dbReference>
<dbReference type="GO" id="GO:0009086">
    <property type="term" value="P:methionine biosynthetic process"/>
    <property type="evidence" value="ECO:0007669"/>
    <property type="project" value="InterPro"/>
</dbReference>
<evidence type="ECO:0000256" key="2">
    <source>
        <dbReference type="ARBA" id="ARBA00022723"/>
    </source>
</evidence>
<evidence type="ECO:0000256" key="3">
    <source>
        <dbReference type="ARBA" id="ARBA00022833"/>
    </source>
</evidence>
<accession>A0A0P9D2M1</accession>
<dbReference type="EMBL" id="LJCQ01000187">
    <property type="protein sequence ID" value="KPV46753.1"/>
    <property type="molecule type" value="Genomic_DNA"/>
</dbReference>
<dbReference type="RefSeq" id="WP_048101702.1">
    <property type="nucleotide sequence ID" value="NZ_LJCQ01000187.1"/>
</dbReference>
<evidence type="ECO:0000313" key="8">
    <source>
        <dbReference type="Proteomes" id="UP000050515"/>
    </source>
</evidence>
<dbReference type="OrthoDB" id="17656at2157"/>
<comment type="cofactor">
    <cofactor evidence="1">
        <name>Zn(2+)</name>
        <dbReference type="ChEBI" id="CHEBI:29105"/>
    </cofactor>
</comment>
<gene>
    <name evidence="6" type="ORF">AOG54_05600</name>
    <name evidence="5" type="ORF">SE19_04160</name>
</gene>
<reference evidence="5 8" key="1">
    <citation type="submission" date="2015-09" db="EMBL/GenBank/DDBJ databases">
        <title>Draft genome sequence of Acidiplasma aeolicum DSM 18409.</title>
        <authorList>
            <person name="Hemp J."/>
        </authorList>
    </citation>
    <scope>NUCLEOTIDE SEQUENCE [LARGE SCALE GENOMIC DNA]</scope>
    <source>
        <strain evidence="5 8">V</strain>
    </source>
</reference>
<dbReference type="Proteomes" id="UP000050515">
    <property type="component" value="Unassembled WGS sequence"/>
</dbReference>
<name>A0A0P9D2M1_9ARCH</name>
<dbReference type="CDD" id="cd03311">
    <property type="entry name" value="CIMS_C_terminal_like"/>
    <property type="match status" value="1"/>
</dbReference>
<reference evidence="6 7" key="2">
    <citation type="submission" date="2015-09" db="EMBL/GenBank/DDBJ databases">
        <title>Heavy metals and arsenic resistance mechanisms in polyextremophilic archaea of the family Ferroplasmaceae.</title>
        <authorList>
            <person name="Bulaev A.G."/>
            <person name="Kanygina A.V."/>
        </authorList>
    </citation>
    <scope>NUCLEOTIDE SEQUENCE [LARGE SCALE GENOMIC DNA]</scope>
    <source>
        <strain evidence="6 7">VT</strain>
    </source>
</reference>
<protein>
    <submittedName>
        <fullName evidence="5">Methionine synthase</fullName>
    </submittedName>
</protein>
<keyword evidence="7" id="KW-1185">Reference proteome</keyword>
<dbReference type="SUPFAM" id="SSF51726">
    <property type="entry name" value="UROD/MetE-like"/>
    <property type="match status" value="1"/>
</dbReference>
<dbReference type="GO" id="GO:0008270">
    <property type="term" value="F:zinc ion binding"/>
    <property type="evidence" value="ECO:0007669"/>
    <property type="project" value="InterPro"/>
</dbReference>
<sequence>MSEKYLISQEIGSFRKPTYLSSVFHKIQGTEEFNVLAGRATIETIDLFKKAGLDNIGVGGEMFRWEMYEHQANRINGITFYGPVRSFDNRYYKKGSITDRIERKEPYHLDELEFLLENNISNIKIPVTGPYTMMDWSFNEHYRDRYETAMEFAKLLNEDMRELKREWDRKYPGKKLEIQIDEPATTTHPDEMNIVVDSINKSVDGIDNVEFSMHVCYSIDYRLLYDVMDDIKIDGFNLEFANRDTLERGTDDSSRPGYTDLKYFNEHNDKKKFMGLGVTDVHIDYIEPVELIKDRINYALKILPPELIRLNPDCGLRTRTREIGYEKLKNMDIARQEILKEIR</sequence>
<comment type="caution">
    <text evidence="5">The sequence shown here is derived from an EMBL/GenBank/DDBJ whole genome shotgun (WGS) entry which is preliminary data.</text>
</comment>
<dbReference type="NCBIfam" id="NF002272">
    <property type="entry name" value="PRK01207.1"/>
    <property type="match status" value="1"/>
</dbReference>
<keyword evidence="3" id="KW-0862">Zinc</keyword>
<evidence type="ECO:0000313" key="5">
    <source>
        <dbReference type="EMBL" id="KPV46753.1"/>
    </source>
</evidence>
<keyword evidence="2" id="KW-0479">Metal-binding</keyword>
<dbReference type="EMBL" id="LKBG01000254">
    <property type="protein sequence ID" value="KQB34128.1"/>
    <property type="molecule type" value="Genomic_DNA"/>
</dbReference>
<organism evidence="5 8">
    <name type="scientific">Acidiplasma aeolicum</name>
    <dbReference type="NCBI Taxonomy" id="507754"/>
    <lineage>
        <taxon>Archaea</taxon>
        <taxon>Methanobacteriati</taxon>
        <taxon>Thermoplasmatota</taxon>
        <taxon>Thermoplasmata</taxon>
        <taxon>Thermoplasmatales</taxon>
        <taxon>Ferroplasmaceae</taxon>
        <taxon>Acidiplasma</taxon>
    </lineage>
</organism>
<dbReference type="GeneID" id="84222295"/>